<feature type="transmembrane region" description="Helical" evidence="2">
    <location>
        <begin position="345"/>
        <end position="367"/>
    </location>
</feature>
<evidence type="ECO:0000313" key="4">
    <source>
        <dbReference type="Proteomes" id="UP001378592"/>
    </source>
</evidence>
<keyword evidence="2" id="KW-1133">Transmembrane helix</keyword>
<gene>
    <name evidence="3" type="ORF">R5R35_010249</name>
</gene>
<keyword evidence="4" id="KW-1185">Reference proteome</keyword>
<sequence length="369" mass="39178">MERRGLAPRPRAFDLGDPRTPMAWQHRNFNFQQEHQQLQQAQAQHYYVDRYMGGIGMSPTEMLHPSDSCDEPMMEELYHHHLQQQHQQQQQQQQHAAAMAAAAAAAGLPMGLLGGPHPHAHTHTLSGRGGGGGGGAMAASAVVAAGGMLRSPRSPRGPRSRSRSAGRSHPGGPHAHPAHRALSTSSNSSATSDSTALDSDSQLRADAGLPPTDLHQLPVRAPTLGTLRSVQSTLSTWDGEPCPVHHMQMPMGLLLPPPPAQLYPVMAVPLPAPPPPPPPPPLPPPPPPPVLLPPMLRPRPLVLAAEAAGRPEPLPVRDPKTSVSPLPPKDGAGPPQVHCCKGNIIVLWVVLGIICVGILLAVILRFVTV</sequence>
<keyword evidence="2" id="KW-0812">Transmembrane</keyword>
<feature type="region of interest" description="Disordered" evidence="1">
    <location>
        <begin position="309"/>
        <end position="332"/>
    </location>
</feature>
<feature type="compositionally biased region" description="Gly residues" evidence="1">
    <location>
        <begin position="127"/>
        <end position="136"/>
    </location>
</feature>
<evidence type="ECO:0000313" key="3">
    <source>
        <dbReference type="EMBL" id="KAK7793257.1"/>
    </source>
</evidence>
<accession>A0AAN9VMS9</accession>
<organism evidence="3 4">
    <name type="scientific">Gryllus longicercus</name>
    <dbReference type="NCBI Taxonomy" id="2509291"/>
    <lineage>
        <taxon>Eukaryota</taxon>
        <taxon>Metazoa</taxon>
        <taxon>Ecdysozoa</taxon>
        <taxon>Arthropoda</taxon>
        <taxon>Hexapoda</taxon>
        <taxon>Insecta</taxon>
        <taxon>Pterygota</taxon>
        <taxon>Neoptera</taxon>
        <taxon>Polyneoptera</taxon>
        <taxon>Orthoptera</taxon>
        <taxon>Ensifera</taxon>
        <taxon>Gryllidea</taxon>
        <taxon>Grylloidea</taxon>
        <taxon>Gryllidae</taxon>
        <taxon>Gryllinae</taxon>
        <taxon>Gryllus</taxon>
    </lineage>
</organism>
<feature type="compositionally biased region" description="Low complexity" evidence="1">
    <location>
        <begin position="167"/>
        <end position="202"/>
    </location>
</feature>
<feature type="compositionally biased region" description="Low complexity" evidence="1">
    <location>
        <begin position="137"/>
        <end position="154"/>
    </location>
</feature>
<feature type="compositionally biased region" description="Basic residues" evidence="1">
    <location>
        <begin position="156"/>
        <end position="166"/>
    </location>
</feature>
<feature type="compositionally biased region" description="Low complexity" evidence="1">
    <location>
        <begin position="84"/>
        <end position="117"/>
    </location>
</feature>
<comment type="caution">
    <text evidence="3">The sequence shown here is derived from an EMBL/GenBank/DDBJ whole genome shotgun (WGS) entry which is preliminary data.</text>
</comment>
<keyword evidence="2" id="KW-0472">Membrane</keyword>
<evidence type="ECO:0000256" key="2">
    <source>
        <dbReference type="SAM" id="Phobius"/>
    </source>
</evidence>
<feature type="region of interest" description="Disordered" evidence="1">
    <location>
        <begin position="81"/>
        <end position="220"/>
    </location>
</feature>
<dbReference type="Proteomes" id="UP001378592">
    <property type="component" value="Unassembled WGS sequence"/>
</dbReference>
<proteinExistence type="predicted"/>
<protein>
    <submittedName>
        <fullName evidence="3">Uncharacterized protein</fullName>
    </submittedName>
</protein>
<evidence type="ECO:0000256" key="1">
    <source>
        <dbReference type="SAM" id="MobiDB-lite"/>
    </source>
</evidence>
<reference evidence="3 4" key="1">
    <citation type="submission" date="2024-03" db="EMBL/GenBank/DDBJ databases">
        <title>The genome assembly and annotation of the cricket Gryllus longicercus Weissman &amp; Gray.</title>
        <authorList>
            <person name="Szrajer S."/>
            <person name="Gray D."/>
            <person name="Ylla G."/>
        </authorList>
    </citation>
    <scope>NUCLEOTIDE SEQUENCE [LARGE SCALE GENOMIC DNA]</scope>
    <source>
        <strain evidence="3">DAG 2021-001</strain>
        <tissue evidence="3">Whole body minus gut</tissue>
    </source>
</reference>
<dbReference type="AlphaFoldDB" id="A0AAN9VMS9"/>
<name>A0AAN9VMS9_9ORTH</name>
<dbReference type="EMBL" id="JAZDUA010000394">
    <property type="protein sequence ID" value="KAK7793257.1"/>
    <property type="molecule type" value="Genomic_DNA"/>
</dbReference>